<dbReference type="AlphaFoldDB" id="A0A0F8WQU9"/>
<sequence length="166" mass="18822">MGNKVFKLQEIKDVQGREFKQPELDPNGNPIREPAKDSEGKPIMQVPRNAKGEATPNCLPEPVYRVKTKSLGKDSFPEILKGLYLNIPMDKLTRQDTIYGTRLFQSIAEIKNGTLEIPDDVHDWIKDKLKDENIGIKVFGVDLYVVEQAVDNFDRLHKKGNGLVFS</sequence>
<organism evidence="2">
    <name type="scientific">marine sediment metagenome</name>
    <dbReference type="NCBI Taxonomy" id="412755"/>
    <lineage>
        <taxon>unclassified sequences</taxon>
        <taxon>metagenomes</taxon>
        <taxon>ecological metagenomes</taxon>
    </lineage>
</organism>
<feature type="non-terminal residue" evidence="2">
    <location>
        <position position="166"/>
    </location>
</feature>
<evidence type="ECO:0000256" key="1">
    <source>
        <dbReference type="SAM" id="MobiDB-lite"/>
    </source>
</evidence>
<evidence type="ECO:0000313" key="2">
    <source>
        <dbReference type="EMBL" id="KKK50725.1"/>
    </source>
</evidence>
<feature type="region of interest" description="Disordered" evidence="1">
    <location>
        <begin position="12"/>
        <end position="56"/>
    </location>
</feature>
<feature type="compositionally biased region" description="Basic and acidic residues" evidence="1">
    <location>
        <begin position="12"/>
        <end position="23"/>
    </location>
</feature>
<dbReference type="EMBL" id="LAZR01067876">
    <property type="protein sequence ID" value="KKK50725.1"/>
    <property type="molecule type" value="Genomic_DNA"/>
</dbReference>
<accession>A0A0F8WQU9</accession>
<reference evidence="2" key="1">
    <citation type="journal article" date="2015" name="Nature">
        <title>Complex archaea that bridge the gap between prokaryotes and eukaryotes.</title>
        <authorList>
            <person name="Spang A."/>
            <person name="Saw J.H."/>
            <person name="Jorgensen S.L."/>
            <person name="Zaremba-Niedzwiedzka K."/>
            <person name="Martijn J."/>
            <person name="Lind A.E."/>
            <person name="van Eijk R."/>
            <person name="Schleper C."/>
            <person name="Guy L."/>
            <person name="Ettema T.J."/>
        </authorList>
    </citation>
    <scope>NUCLEOTIDE SEQUENCE</scope>
</reference>
<gene>
    <name evidence="2" type="ORF">LCGC14_3122140</name>
</gene>
<proteinExistence type="predicted"/>
<name>A0A0F8WQU9_9ZZZZ</name>
<protein>
    <submittedName>
        <fullName evidence="2">Uncharacterized protein</fullName>
    </submittedName>
</protein>
<comment type="caution">
    <text evidence="2">The sequence shown here is derived from an EMBL/GenBank/DDBJ whole genome shotgun (WGS) entry which is preliminary data.</text>
</comment>